<dbReference type="GeneID" id="24164335"/>
<feature type="region of interest" description="Disordered" evidence="1">
    <location>
        <begin position="131"/>
        <end position="159"/>
    </location>
</feature>
<organism evidence="2 3">
    <name type="scientific">Coccidioides immitis (strain RS)</name>
    <name type="common">Valley fever fungus</name>
    <dbReference type="NCBI Taxonomy" id="246410"/>
    <lineage>
        <taxon>Eukaryota</taxon>
        <taxon>Fungi</taxon>
        <taxon>Dikarya</taxon>
        <taxon>Ascomycota</taxon>
        <taxon>Pezizomycotina</taxon>
        <taxon>Eurotiomycetes</taxon>
        <taxon>Eurotiomycetidae</taxon>
        <taxon>Onygenales</taxon>
        <taxon>Onygenaceae</taxon>
        <taxon>Coccidioides</taxon>
    </lineage>
</organism>
<keyword evidence="3" id="KW-1185">Reference proteome</keyword>
<dbReference type="RefSeq" id="XP_004445690.1">
    <property type="nucleotide sequence ID" value="XM_004445633.1"/>
</dbReference>
<dbReference type="Proteomes" id="UP000001261">
    <property type="component" value="Unassembled WGS sequence"/>
</dbReference>
<accession>A0A0D8JRX9</accession>
<dbReference type="InParanoid" id="A0A0D8JRX9"/>
<dbReference type="AlphaFoldDB" id="A0A0D8JRX9"/>
<dbReference type="EMBL" id="GG704911">
    <property type="protein sequence ID" value="KJF60047.1"/>
    <property type="molecule type" value="Genomic_DNA"/>
</dbReference>
<evidence type="ECO:0000313" key="3">
    <source>
        <dbReference type="Proteomes" id="UP000001261"/>
    </source>
</evidence>
<reference evidence="3" key="2">
    <citation type="journal article" date="2010" name="Genome Res.">
        <title>Population genomic sequencing of Coccidioides fungi reveals recent hybridization and transposon control.</title>
        <authorList>
            <person name="Neafsey D.E."/>
            <person name="Barker B.M."/>
            <person name="Sharpton T.J."/>
            <person name="Stajich J.E."/>
            <person name="Park D.J."/>
            <person name="Whiston E."/>
            <person name="Hung C.-Y."/>
            <person name="McMahan C."/>
            <person name="White J."/>
            <person name="Sykes S."/>
            <person name="Heiman D."/>
            <person name="Young S."/>
            <person name="Zeng Q."/>
            <person name="Abouelleil A."/>
            <person name="Aftuck L."/>
            <person name="Bessette D."/>
            <person name="Brown A."/>
            <person name="FitzGerald M."/>
            <person name="Lui A."/>
            <person name="Macdonald J.P."/>
            <person name="Priest M."/>
            <person name="Orbach M.J."/>
            <person name="Galgiani J.N."/>
            <person name="Kirkland T.N."/>
            <person name="Cole G.T."/>
            <person name="Birren B.W."/>
            <person name="Henn M.R."/>
            <person name="Taylor J.W."/>
            <person name="Rounsley S.D."/>
        </authorList>
    </citation>
    <scope>GENOME REANNOTATION</scope>
    <source>
        <strain evidence="3">RS</strain>
    </source>
</reference>
<dbReference type="VEuPathDB" id="FungiDB:CIMG_12708"/>
<dbReference type="KEGG" id="cim:CIMG_12708"/>
<protein>
    <submittedName>
        <fullName evidence="2">Uncharacterized protein</fullName>
    </submittedName>
</protein>
<reference evidence="3" key="1">
    <citation type="journal article" date="2009" name="Genome Res.">
        <title>Comparative genomic analyses of the human fungal pathogens Coccidioides and their relatives.</title>
        <authorList>
            <person name="Sharpton T.J."/>
            <person name="Stajich J.E."/>
            <person name="Rounsley S.D."/>
            <person name="Gardner M.J."/>
            <person name="Wortman J.R."/>
            <person name="Jordar V.S."/>
            <person name="Maiti R."/>
            <person name="Kodira C.D."/>
            <person name="Neafsey D.E."/>
            <person name="Zeng Q."/>
            <person name="Hung C.-Y."/>
            <person name="McMahan C."/>
            <person name="Muszewska A."/>
            <person name="Grynberg M."/>
            <person name="Mandel M.A."/>
            <person name="Kellner E.M."/>
            <person name="Barker B.M."/>
            <person name="Galgiani J.N."/>
            <person name="Orbach M.J."/>
            <person name="Kirkland T.N."/>
            <person name="Cole G.T."/>
            <person name="Henn M.R."/>
            <person name="Birren B.W."/>
            <person name="Taylor J.W."/>
        </authorList>
    </citation>
    <scope>NUCLEOTIDE SEQUENCE [LARGE SCALE GENOMIC DNA]</scope>
    <source>
        <strain evidence="3">RS</strain>
    </source>
</reference>
<sequence>MAETECLLILKEWTGVEDSLEESDRARNLLRRVIEKQTEMQRKKRRGGRRGDERRWAARGGMGLILKGREAVPGLDWAGQGPGLGWTWRTASNQAHSRGLGFHVDPVQRASTFTRHTRSYRSMECASQQVTGEAPCGRRLPTITSPKEQNGEPQQNLSSSLTRDIHQFCAQRIPVCWMSVAMRRMGTDGWIKALLGG</sequence>
<evidence type="ECO:0000313" key="2">
    <source>
        <dbReference type="EMBL" id="KJF60047.1"/>
    </source>
</evidence>
<evidence type="ECO:0000256" key="1">
    <source>
        <dbReference type="SAM" id="MobiDB-lite"/>
    </source>
</evidence>
<name>A0A0D8JRX9_COCIM</name>
<feature type="compositionally biased region" description="Polar residues" evidence="1">
    <location>
        <begin position="142"/>
        <end position="159"/>
    </location>
</feature>
<gene>
    <name evidence="2" type="ORF">CIMG_12708</name>
</gene>
<proteinExistence type="predicted"/>